<dbReference type="Proteomes" id="UP000838756">
    <property type="component" value="Unassembled WGS sequence"/>
</dbReference>
<dbReference type="AlphaFoldDB" id="A0A8S4R287"/>
<protein>
    <submittedName>
        <fullName evidence="2">Jg20554 protein</fullName>
    </submittedName>
</protein>
<evidence type="ECO:0000313" key="3">
    <source>
        <dbReference type="Proteomes" id="UP000838756"/>
    </source>
</evidence>
<comment type="caution">
    <text evidence="2">The sequence shown here is derived from an EMBL/GenBank/DDBJ whole genome shotgun (WGS) entry which is preliminary data.</text>
</comment>
<evidence type="ECO:0000256" key="1">
    <source>
        <dbReference type="SAM" id="MobiDB-lite"/>
    </source>
</evidence>
<feature type="region of interest" description="Disordered" evidence="1">
    <location>
        <begin position="138"/>
        <end position="171"/>
    </location>
</feature>
<name>A0A8S4R287_9NEOP</name>
<dbReference type="EMBL" id="CAKXAJ010022257">
    <property type="protein sequence ID" value="CAH2226960.1"/>
    <property type="molecule type" value="Genomic_DNA"/>
</dbReference>
<proteinExistence type="predicted"/>
<organism evidence="2 3">
    <name type="scientific">Pararge aegeria aegeria</name>
    <dbReference type="NCBI Taxonomy" id="348720"/>
    <lineage>
        <taxon>Eukaryota</taxon>
        <taxon>Metazoa</taxon>
        <taxon>Ecdysozoa</taxon>
        <taxon>Arthropoda</taxon>
        <taxon>Hexapoda</taxon>
        <taxon>Insecta</taxon>
        <taxon>Pterygota</taxon>
        <taxon>Neoptera</taxon>
        <taxon>Endopterygota</taxon>
        <taxon>Lepidoptera</taxon>
        <taxon>Glossata</taxon>
        <taxon>Ditrysia</taxon>
        <taxon>Papilionoidea</taxon>
        <taxon>Nymphalidae</taxon>
        <taxon>Satyrinae</taxon>
        <taxon>Satyrini</taxon>
        <taxon>Parargina</taxon>
        <taxon>Pararge</taxon>
    </lineage>
</organism>
<gene>
    <name evidence="2" type="primary">jg20554</name>
    <name evidence="2" type="ORF">PAEG_LOCUS7564</name>
</gene>
<dbReference type="OrthoDB" id="6430887at2759"/>
<accession>A0A8S4R287</accession>
<keyword evidence="3" id="KW-1185">Reference proteome</keyword>
<sequence>MAKSNDFIKCFIQMSKSLEDRDNIFEKIEEFVCHMYGLNRLKQVNEARVALFEKTYKFLDTETFKLPKKGIDGSSLPPCKSELYQQFLRACYIAQIWSNAHLKVPTSDDPEDYGWEEIDNKYNFTWFFGSQLPTSIDEITIQPEKDDDDENIRADSSDSDSDNGSERDDYD</sequence>
<evidence type="ECO:0000313" key="2">
    <source>
        <dbReference type="EMBL" id="CAH2226960.1"/>
    </source>
</evidence>
<reference evidence="2" key="1">
    <citation type="submission" date="2022-03" db="EMBL/GenBank/DDBJ databases">
        <authorList>
            <person name="Lindestad O."/>
        </authorList>
    </citation>
    <scope>NUCLEOTIDE SEQUENCE</scope>
</reference>